<dbReference type="Pfam" id="PF00319">
    <property type="entry name" value="SRF-TF"/>
    <property type="match status" value="1"/>
</dbReference>
<dbReference type="GO" id="GO:0005634">
    <property type="term" value="C:nucleus"/>
    <property type="evidence" value="ECO:0007669"/>
    <property type="project" value="UniProtKB-SubCell"/>
</dbReference>
<dbReference type="InterPro" id="IPR002100">
    <property type="entry name" value="TF_MADSbox"/>
</dbReference>
<comment type="subcellular location">
    <subcellularLocation>
        <location evidence="1">Nucleus</location>
    </subcellularLocation>
</comment>
<dbReference type="SMART" id="SM00432">
    <property type="entry name" value="MADS"/>
    <property type="match status" value="1"/>
</dbReference>
<evidence type="ECO:0000313" key="7">
    <source>
        <dbReference type="EMBL" id="MBA0633679.1"/>
    </source>
</evidence>
<evidence type="ECO:0000259" key="6">
    <source>
        <dbReference type="PROSITE" id="PS50066"/>
    </source>
</evidence>
<dbReference type="CDD" id="cd00266">
    <property type="entry name" value="MADS_SRF_like"/>
    <property type="match status" value="1"/>
</dbReference>
<evidence type="ECO:0000256" key="1">
    <source>
        <dbReference type="ARBA" id="ARBA00004123"/>
    </source>
</evidence>
<protein>
    <recommendedName>
        <fullName evidence="6">MADS-box domain-containing protein</fullName>
    </recommendedName>
</protein>
<dbReference type="PANTHER" id="PTHR11945">
    <property type="entry name" value="MADS BOX PROTEIN"/>
    <property type="match status" value="1"/>
</dbReference>
<dbReference type="FunFam" id="3.40.1810.10:FF:000018">
    <property type="entry name" value="agamous-like MADS-box protein AGL80"/>
    <property type="match status" value="1"/>
</dbReference>
<reference evidence="7 8" key="1">
    <citation type="journal article" date="2019" name="Genome Biol. Evol.">
        <title>Insights into the evolution of the New World diploid cottons (Gossypium, subgenus Houzingenia) based on genome sequencing.</title>
        <authorList>
            <person name="Grover C.E."/>
            <person name="Arick M.A. 2nd"/>
            <person name="Thrash A."/>
            <person name="Conover J.L."/>
            <person name="Sanders W.S."/>
            <person name="Peterson D.G."/>
            <person name="Frelichowski J.E."/>
            <person name="Scheffler J.A."/>
            <person name="Scheffler B.E."/>
            <person name="Wendel J.F."/>
        </authorList>
    </citation>
    <scope>NUCLEOTIDE SEQUENCE [LARGE SCALE GENOMIC DNA]</scope>
    <source>
        <strain evidence="7">27</strain>
        <tissue evidence="7">Leaf</tissue>
    </source>
</reference>
<evidence type="ECO:0000256" key="4">
    <source>
        <dbReference type="ARBA" id="ARBA00023163"/>
    </source>
</evidence>
<dbReference type="GO" id="GO:0000981">
    <property type="term" value="F:DNA-binding transcription factor activity, RNA polymerase II-specific"/>
    <property type="evidence" value="ECO:0007669"/>
    <property type="project" value="InterPro"/>
</dbReference>
<sequence length="248" mass="28641">MIRKKVKLAYITNDSSRKATYNKRNKGLMKKMSELSTLCGINACAIMYSPYESQLEVWPSPIGSQQVLSKFKMILEMEHRKNMVNQESFLSQRTVKVVEQLKKHCKDNQEKEMTLVMFNNICGKWVIHGFNFRDINDLNLLLNEKISNIDKRMNAFAMTPLYTQRASSSSSLSMVALPLMMIVMPKAMSRTGTDDIVQSDVNNMDPMKRQQWIMDLMNRNNNNNPQTHVGGDWMMFQFGDNINPNNGH</sequence>
<dbReference type="InterPro" id="IPR036879">
    <property type="entry name" value="TF_MADSbox_sf"/>
</dbReference>
<dbReference type="SUPFAM" id="SSF55455">
    <property type="entry name" value="SRF-like"/>
    <property type="match status" value="1"/>
</dbReference>
<dbReference type="Proteomes" id="UP000593561">
    <property type="component" value="Unassembled WGS sequence"/>
</dbReference>
<evidence type="ECO:0000313" key="8">
    <source>
        <dbReference type="Proteomes" id="UP000593561"/>
    </source>
</evidence>
<evidence type="ECO:0000256" key="2">
    <source>
        <dbReference type="ARBA" id="ARBA00023015"/>
    </source>
</evidence>
<keyword evidence="5" id="KW-0539">Nucleus</keyword>
<dbReference type="AlphaFoldDB" id="A0A7J8T5Q7"/>
<dbReference type="GO" id="GO:0000978">
    <property type="term" value="F:RNA polymerase II cis-regulatory region sequence-specific DNA binding"/>
    <property type="evidence" value="ECO:0007669"/>
    <property type="project" value="TreeGrafter"/>
</dbReference>
<dbReference type="GO" id="GO:0046983">
    <property type="term" value="F:protein dimerization activity"/>
    <property type="evidence" value="ECO:0007669"/>
    <property type="project" value="InterPro"/>
</dbReference>
<keyword evidence="4" id="KW-0804">Transcription</keyword>
<keyword evidence="8" id="KW-1185">Reference proteome</keyword>
<keyword evidence="2" id="KW-0805">Transcription regulation</keyword>
<dbReference type="EMBL" id="JABFAC010105965">
    <property type="protein sequence ID" value="MBA0633679.1"/>
    <property type="molecule type" value="Genomic_DNA"/>
</dbReference>
<dbReference type="GO" id="GO:0045944">
    <property type="term" value="P:positive regulation of transcription by RNA polymerase II"/>
    <property type="evidence" value="ECO:0007669"/>
    <property type="project" value="InterPro"/>
</dbReference>
<dbReference type="PROSITE" id="PS50066">
    <property type="entry name" value="MADS_BOX_2"/>
    <property type="match status" value="1"/>
</dbReference>
<proteinExistence type="predicted"/>
<dbReference type="PANTHER" id="PTHR11945:SF387">
    <property type="entry name" value="AGAMOUS-LIKE MADS-BOX PROTEIN AGL80"/>
    <property type="match status" value="1"/>
</dbReference>
<organism evidence="7 8">
    <name type="scientific">Gossypium davidsonii</name>
    <name type="common">Davidson's cotton</name>
    <name type="synonym">Gossypium klotzschianum subsp. davidsonii</name>
    <dbReference type="NCBI Taxonomy" id="34287"/>
    <lineage>
        <taxon>Eukaryota</taxon>
        <taxon>Viridiplantae</taxon>
        <taxon>Streptophyta</taxon>
        <taxon>Embryophyta</taxon>
        <taxon>Tracheophyta</taxon>
        <taxon>Spermatophyta</taxon>
        <taxon>Magnoliopsida</taxon>
        <taxon>eudicotyledons</taxon>
        <taxon>Gunneridae</taxon>
        <taxon>Pentapetalae</taxon>
        <taxon>rosids</taxon>
        <taxon>malvids</taxon>
        <taxon>Malvales</taxon>
        <taxon>Malvaceae</taxon>
        <taxon>Malvoideae</taxon>
        <taxon>Gossypium</taxon>
    </lineage>
</organism>
<feature type="domain" description="MADS-box" evidence="6">
    <location>
        <begin position="1"/>
        <end position="49"/>
    </location>
</feature>
<comment type="caution">
    <text evidence="7">The sequence shown here is derived from an EMBL/GenBank/DDBJ whole genome shotgun (WGS) entry which is preliminary data.</text>
</comment>
<keyword evidence="3" id="KW-0238">DNA-binding</keyword>
<name>A0A7J8T5Q7_GOSDV</name>
<accession>A0A7J8T5Q7</accession>
<dbReference type="Gene3D" id="3.40.1810.10">
    <property type="entry name" value="Transcription factor, MADS-box"/>
    <property type="match status" value="1"/>
</dbReference>
<dbReference type="InterPro" id="IPR033897">
    <property type="entry name" value="SRF-like_MADS-box"/>
</dbReference>
<dbReference type="PRINTS" id="PR00404">
    <property type="entry name" value="MADSDOMAIN"/>
</dbReference>
<evidence type="ECO:0000256" key="3">
    <source>
        <dbReference type="ARBA" id="ARBA00023125"/>
    </source>
</evidence>
<gene>
    <name evidence="7" type="ORF">Godav_029707</name>
</gene>
<evidence type="ECO:0000256" key="5">
    <source>
        <dbReference type="ARBA" id="ARBA00023242"/>
    </source>
</evidence>